<proteinExistence type="predicted"/>
<dbReference type="PANTHER" id="PTHR33908">
    <property type="entry name" value="MANNOSYLTRANSFERASE YKCB-RELATED"/>
    <property type="match status" value="1"/>
</dbReference>
<accession>A0A1G2ATR7</accession>
<feature type="transmembrane region" description="Helical" evidence="8">
    <location>
        <begin position="143"/>
        <end position="159"/>
    </location>
</feature>
<feature type="domain" description="Glycosyltransferase RgtA/B/C/D-like" evidence="9">
    <location>
        <begin position="121"/>
        <end position="229"/>
    </location>
</feature>
<feature type="transmembrane region" description="Helical" evidence="8">
    <location>
        <begin position="116"/>
        <end position="137"/>
    </location>
</feature>
<keyword evidence="7 8" id="KW-0472">Membrane</keyword>
<evidence type="ECO:0000256" key="6">
    <source>
        <dbReference type="ARBA" id="ARBA00022989"/>
    </source>
</evidence>
<evidence type="ECO:0000256" key="2">
    <source>
        <dbReference type="ARBA" id="ARBA00022475"/>
    </source>
</evidence>
<feature type="transmembrane region" description="Helical" evidence="8">
    <location>
        <begin position="248"/>
        <end position="269"/>
    </location>
</feature>
<dbReference type="EMBL" id="MHKB01000003">
    <property type="protein sequence ID" value="OGY79919.1"/>
    <property type="molecule type" value="Genomic_DNA"/>
</dbReference>
<evidence type="ECO:0000256" key="4">
    <source>
        <dbReference type="ARBA" id="ARBA00022679"/>
    </source>
</evidence>
<dbReference type="GO" id="GO:0016763">
    <property type="term" value="F:pentosyltransferase activity"/>
    <property type="evidence" value="ECO:0007669"/>
    <property type="project" value="TreeGrafter"/>
</dbReference>
<evidence type="ECO:0000259" key="9">
    <source>
        <dbReference type="Pfam" id="PF13231"/>
    </source>
</evidence>
<feature type="transmembrane region" description="Helical" evidence="8">
    <location>
        <begin position="18"/>
        <end position="36"/>
    </location>
</feature>
<dbReference type="AlphaFoldDB" id="A0A1G2ATR7"/>
<feature type="transmembrane region" description="Helical" evidence="8">
    <location>
        <begin position="454"/>
        <end position="473"/>
    </location>
</feature>
<protein>
    <recommendedName>
        <fullName evidence="9">Glycosyltransferase RgtA/B/C/D-like domain-containing protein</fullName>
    </recommendedName>
</protein>
<keyword evidence="2" id="KW-1003">Cell membrane</keyword>
<dbReference type="Proteomes" id="UP000177165">
    <property type="component" value="Unassembled WGS sequence"/>
</dbReference>
<comment type="caution">
    <text evidence="10">The sequence shown here is derived from an EMBL/GenBank/DDBJ whole genome shotgun (WGS) entry which is preliminary data.</text>
</comment>
<evidence type="ECO:0000256" key="5">
    <source>
        <dbReference type="ARBA" id="ARBA00022692"/>
    </source>
</evidence>
<feature type="transmembrane region" description="Helical" evidence="8">
    <location>
        <begin position="424"/>
        <end position="442"/>
    </location>
</feature>
<dbReference type="InterPro" id="IPR050297">
    <property type="entry name" value="LipidA_mod_glycosyltrf_83"/>
</dbReference>
<evidence type="ECO:0000256" key="8">
    <source>
        <dbReference type="SAM" id="Phobius"/>
    </source>
</evidence>
<comment type="subcellular location">
    <subcellularLocation>
        <location evidence="1">Cell membrane</location>
        <topology evidence="1">Multi-pass membrane protein</topology>
    </subcellularLocation>
</comment>
<keyword evidence="5 8" id="KW-0812">Transmembrane</keyword>
<evidence type="ECO:0000313" key="10">
    <source>
        <dbReference type="EMBL" id="OGY79919.1"/>
    </source>
</evidence>
<dbReference type="InterPro" id="IPR038731">
    <property type="entry name" value="RgtA/B/C-like"/>
</dbReference>
<name>A0A1G2ATR7_9BACT</name>
<dbReference type="Pfam" id="PF13231">
    <property type="entry name" value="PMT_2"/>
    <property type="match status" value="1"/>
</dbReference>
<gene>
    <name evidence="10" type="ORF">A3B74_01555</name>
</gene>
<sequence>MDLAENIKRKQEKIRNKVGMICAICLLIVMFATEIFSSIQENQTIDEGAHLVSGFSYLTTGIYALNREHPPLVKLLAALPLLKTKIIYQPSKNWDEGTQWSAAYEFLYHNTLPADFLLFLGRLPIMLMSLLLGILIFSWTQKIAGLTAGLFALTLYAFDPNIIAHARYITTDVPFGLAFTAAIFSFISWIKRPTQCKLILTGIIFGLAQVTKFSAILLWLFFAIFFLFSITLYKPKNEQRASLFRQGIMLFGVCFAGTLLAILITYNFALPLWKENILLPLLSNSTDPMIETNLTPVLTRLPIIHLYLDGLFAVLKHSFVGHAAYLFGEFSTQGWWYYFPVTLFVKTPFATILLIGILIIISLHAFQKKIHMYTNVHSQLRRSLLQKMQSLPTIISFEHLVLVTTPLLYLLASMINNINIGWRHIVPIYPFIFILLGTLMNVQLSRWTQLFKGIILTMLTIYIAMSLWTYPFYLSYFSEIIGGPSNGHTYLLDSNLDWGQDLKRLRDYMKDHDIPWIYLVYFGKGDAAHYVIDARTLPTLSQTQNRTEVTQRINGIVAISITRLLWEKENFQYLTMFKPIAHIGYSIYLFDLRNE</sequence>
<dbReference type="GO" id="GO:0009103">
    <property type="term" value="P:lipopolysaccharide biosynthetic process"/>
    <property type="evidence" value="ECO:0007669"/>
    <property type="project" value="UniProtKB-ARBA"/>
</dbReference>
<keyword evidence="6 8" id="KW-1133">Transmembrane helix</keyword>
<reference evidence="10 11" key="1">
    <citation type="journal article" date="2016" name="Nat. Commun.">
        <title>Thousands of microbial genomes shed light on interconnected biogeochemical processes in an aquifer system.</title>
        <authorList>
            <person name="Anantharaman K."/>
            <person name="Brown C.T."/>
            <person name="Hug L.A."/>
            <person name="Sharon I."/>
            <person name="Castelle C.J."/>
            <person name="Probst A.J."/>
            <person name="Thomas B.C."/>
            <person name="Singh A."/>
            <person name="Wilkins M.J."/>
            <person name="Karaoz U."/>
            <person name="Brodie E.L."/>
            <person name="Williams K.H."/>
            <person name="Hubbard S.S."/>
            <person name="Banfield J.F."/>
        </authorList>
    </citation>
    <scope>NUCLEOTIDE SEQUENCE [LARGE SCALE GENOMIC DNA]</scope>
</reference>
<dbReference type="PANTHER" id="PTHR33908:SF11">
    <property type="entry name" value="MEMBRANE PROTEIN"/>
    <property type="match status" value="1"/>
</dbReference>
<feature type="transmembrane region" description="Helical" evidence="8">
    <location>
        <begin position="335"/>
        <end position="363"/>
    </location>
</feature>
<evidence type="ECO:0000256" key="7">
    <source>
        <dbReference type="ARBA" id="ARBA00023136"/>
    </source>
</evidence>
<dbReference type="STRING" id="1798540.A3B74_01555"/>
<keyword evidence="4" id="KW-0808">Transferase</keyword>
<evidence type="ECO:0000256" key="1">
    <source>
        <dbReference type="ARBA" id="ARBA00004651"/>
    </source>
</evidence>
<feature type="transmembrane region" description="Helical" evidence="8">
    <location>
        <begin position="171"/>
        <end position="190"/>
    </location>
</feature>
<dbReference type="GO" id="GO:0005886">
    <property type="term" value="C:plasma membrane"/>
    <property type="evidence" value="ECO:0007669"/>
    <property type="project" value="UniProtKB-SubCell"/>
</dbReference>
<organism evidence="10 11">
    <name type="scientific">Candidatus Kerfeldbacteria bacterium RIFCSPHIGHO2_02_FULL_42_14</name>
    <dbReference type="NCBI Taxonomy" id="1798540"/>
    <lineage>
        <taxon>Bacteria</taxon>
        <taxon>Candidatus Kerfeldiibacteriota</taxon>
    </lineage>
</organism>
<feature type="transmembrane region" description="Helical" evidence="8">
    <location>
        <begin position="391"/>
        <end position="412"/>
    </location>
</feature>
<evidence type="ECO:0000313" key="11">
    <source>
        <dbReference type="Proteomes" id="UP000177165"/>
    </source>
</evidence>
<keyword evidence="3" id="KW-0328">Glycosyltransferase</keyword>
<evidence type="ECO:0000256" key="3">
    <source>
        <dbReference type="ARBA" id="ARBA00022676"/>
    </source>
</evidence>
<feature type="transmembrane region" description="Helical" evidence="8">
    <location>
        <begin position="202"/>
        <end position="228"/>
    </location>
</feature>